<name>A0A5K7YUK1_9BACT</name>
<dbReference type="SUPFAM" id="SSF47384">
    <property type="entry name" value="Homodimeric domain of signal transducing histidine kinase"/>
    <property type="match status" value="1"/>
</dbReference>
<dbReference type="InterPro" id="IPR011006">
    <property type="entry name" value="CheY-like_superfamily"/>
</dbReference>
<dbReference type="CDD" id="cd00156">
    <property type="entry name" value="REC"/>
    <property type="match status" value="1"/>
</dbReference>
<sequence length="330" mass="36285">MEAPGLLAGGVAHDLNNVLSGIVSYPELLLLDLPDNSPLRDPVMTIQRSGQRAAEIVQDLLTLARRGVVSIAVMNINRMVSEYLDSPEFDKLTSHHPTLQIETRLRADLLDVNGSAIHIKKTIMNLVSNAAEAHPRGGNILISTENRYVDRRIEGYDNVKAGEYAVLSVEGQGTRFELYFPATRKQLAADKAAVPMDAYTGNGETILIVDDVKEQRVIASGILGRLNYRPVSVASGEGAVDYLDTHGVDLVLLDMVMDPGMDGIDTYRRIRGLHPEQKAIIASGFSETERVKTAIELGVRQYIRKPYTIEKIGVAVKRALRQQTAMDADR</sequence>
<dbReference type="RefSeq" id="WP_167528027.1">
    <property type="nucleotide sequence ID" value="NZ_AP021874.1"/>
</dbReference>
<dbReference type="Gene3D" id="3.40.50.2300">
    <property type="match status" value="1"/>
</dbReference>
<evidence type="ECO:0000259" key="5">
    <source>
        <dbReference type="PROSITE" id="PS50110"/>
    </source>
</evidence>
<evidence type="ECO:0000256" key="1">
    <source>
        <dbReference type="ARBA" id="ARBA00000085"/>
    </source>
</evidence>
<dbReference type="PANTHER" id="PTHR43547:SF2">
    <property type="entry name" value="HYBRID SIGNAL TRANSDUCTION HISTIDINE KINASE C"/>
    <property type="match status" value="1"/>
</dbReference>
<dbReference type="InterPro" id="IPR003661">
    <property type="entry name" value="HisK_dim/P_dom"/>
</dbReference>
<dbReference type="InterPro" id="IPR036890">
    <property type="entry name" value="HATPase_C_sf"/>
</dbReference>
<dbReference type="Pfam" id="PF00072">
    <property type="entry name" value="Response_reg"/>
    <property type="match status" value="1"/>
</dbReference>
<feature type="modified residue" description="4-aspartylphosphate" evidence="4">
    <location>
        <position position="254"/>
    </location>
</feature>
<dbReference type="SUPFAM" id="SSF55874">
    <property type="entry name" value="ATPase domain of HSP90 chaperone/DNA topoisomerase II/histidine kinase"/>
    <property type="match status" value="1"/>
</dbReference>
<evidence type="ECO:0000256" key="2">
    <source>
        <dbReference type="ARBA" id="ARBA00012438"/>
    </source>
</evidence>
<organism evidence="6 7">
    <name type="scientific">Desulfosarcina alkanivorans</name>
    <dbReference type="NCBI Taxonomy" id="571177"/>
    <lineage>
        <taxon>Bacteria</taxon>
        <taxon>Pseudomonadati</taxon>
        <taxon>Thermodesulfobacteriota</taxon>
        <taxon>Desulfobacteria</taxon>
        <taxon>Desulfobacterales</taxon>
        <taxon>Desulfosarcinaceae</taxon>
        <taxon>Desulfosarcina</taxon>
    </lineage>
</organism>
<keyword evidence="7" id="KW-1185">Reference proteome</keyword>
<dbReference type="SMART" id="SM00388">
    <property type="entry name" value="HisKA"/>
    <property type="match status" value="1"/>
</dbReference>
<comment type="catalytic activity">
    <reaction evidence="1">
        <text>ATP + protein L-histidine = ADP + protein N-phospho-L-histidine.</text>
        <dbReference type="EC" id="2.7.13.3"/>
    </reaction>
</comment>
<dbReference type="EC" id="2.7.13.3" evidence="2"/>
<dbReference type="GO" id="GO:0000155">
    <property type="term" value="F:phosphorelay sensor kinase activity"/>
    <property type="evidence" value="ECO:0007669"/>
    <property type="project" value="InterPro"/>
</dbReference>
<dbReference type="AlphaFoldDB" id="A0A5K7YUK1"/>
<dbReference type="EMBL" id="AP021874">
    <property type="protein sequence ID" value="BBO72328.1"/>
    <property type="molecule type" value="Genomic_DNA"/>
</dbReference>
<evidence type="ECO:0000313" key="7">
    <source>
        <dbReference type="Proteomes" id="UP000427906"/>
    </source>
</evidence>
<keyword evidence="3 4" id="KW-0597">Phosphoprotein</keyword>
<dbReference type="Gene3D" id="1.10.287.130">
    <property type="match status" value="1"/>
</dbReference>
<evidence type="ECO:0000256" key="4">
    <source>
        <dbReference type="PROSITE-ProRule" id="PRU00169"/>
    </source>
</evidence>
<dbReference type="CDD" id="cd00082">
    <property type="entry name" value="HisKA"/>
    <property type="match status" value="1"/>
</dbReference>
<dbReference type="Gene3D" id="3.30.565.10">
    <property type="entry name" value="Histidine kinase-like ATPase, C-terminal domain"/>
    <property type="match status" value="1"/>
</dbReference>
<dbReference type="Pfam" id="PF00512">
    <property type="entry name" value="HisKA"/>
    <property type="match status" value="1"/>
</dbReference>
<gene>
    <name evidence="6" type="ORF">DSCA_62580</name>
</gene>
<reference evidence="6 7" key="1">
    <citation type="submission" date="2019-11" db="EMBL/GenBank/DDBJ databases">
        <title>Comparative genomics of hydrocarbon-degrading Desulfosarcina strains.</title>
        <authorList>
            <person name="Watanabe M."/>
            <person name="Kojima H."/>
            <person name="Fukui M."/>
        </authorList>
    </citation>
    <scope>NUCLEOTIDE SEQUENCE [LARGE SCALE GENOMIC DNA]</scope>
    <source>
        <strain evidence="6 7">PL12</strain>
    </source>
</reference>
<dbReference type="Proteomes" id="UP000427906">
    <property type="component" value="Chromosome"/>
</dbReference>
<feature type="domain" description="Response regulatory" evidence="5">
    <location>
        <begin position="205"/>
        <end position="320"/>
    </location>
</feature>
<dbReference type="KEGG" id="dalk:DSCA_62580"/>
<dbReference type="InterPro" id="IPR036097">
    <property type="entry name" value="HisK_dim/P_sf"/>
</dbReference>
<evidence type="ECO:0000256" key="3">
    <source>
        <dbReference type="ARBA" id="ARBA00022553"/>
    </source>
</evidence>
<accession>A0A5K7YUK1</accession>
<proteinExistence type="predicted"/>
<evidence type="ECO:0000313" key="6">
    <source>
        <dbReference type="EMBL" id="BBO72328.1"/>
    </source>
</evidence>
<dbReference type="PANTHER" id="PTHR43547">
    <property type="entry name" value="TWO-COMPONENT HISTIDINE KINASE"/>
    <property type="match status" value="1"/>
</dbReference>
<dbReference type="InterPro" id="IPR001789">
    <property type="entry name" value="Sig_transdc_resp-reg_receiver"/>
</dbReference>
<dbReference type="PROSITE" id="PS50110">
    <property type="entry name" value="RESPONSE_REGULATORY"/>
    <property type="match status" value="1"/>
</dbReference>
<dbReference type="SUPFAM" id="SSF52172">
    <property type="entry name" value="CheY-like"/>
    <property type="match status" value="1"/>
</dbReference>
<dbReference type="SMART" id="SM00448">
    <property type="entry name" value="REC"/>
    <property type="match status" value="1"/>
</dbReference>
<protein>
    <recommendedName>
        <fullName evidence="2">histidine kinase</fullName>
        <ecNumber evidence="2">2.7.13.3</ecNumber>
    </recommendedName>
</protein>